<reference evidence="5 6" key="1">
    <citation type="submission" date="2017-05" db="EMBL/GenBank/DDBJ databases">
        <title>Comparative genomics and methylome analysis of the gut commensal Bifidobacterium breve.</title>
        <authorList>
            <person name="Bottacini F."/>
            <person name="Morrissey R."/>
            <person name="Roberts R.J."/>
            <person name="James K."/>
            <person name="van Breen J."/>
            <person name="Egan M."/>
            <person name="Lambert J."/>
            <person name="van Limpt K."/>
            <person name="Stanton C."/>
            <person name="Knol J."/>
            <person name="O' Connell Motherway M."/>
            <person name="van Sinderen D."/>
        </authorList>
    </citation>
    <scope>NUCLEOTIDE SEQUENCE [LARGE SCALE GENOMIC DNA]</scope>
    <source>
        <strain evidence="3 5">215W447a</strain>
        <strain evidence="2 6">NRBB51</strain>
    </source>
</reference>
<protein>
    <submittedName>
        <fullName evidence="2">LysM domain protein</fullName>
    </submittedName>
</protein>
<name>A0A0L0LSL2_BIFBR</name>
<dbReference type="Proteomes" id="UP000232609">
    <property type="component" value="Chromosome"/>
</dbReference>
<dbReference type="EMBL" id="CABWKB010000018">
    <property type="protein sequence ID" value="VWQ25228.1"/>
    <property type="molecule type" value="Genomic_DNA"/>
</dbReference>
<evidence type="ECO:0000259" key="1">
    <source>
        <dbReference type="PROSITE" id="PS51782"/>
    </source>
</evidence>
<dbReference type="EMBL" id="CP021392">
    <property type="protein sequence ID" value="AUD81437.1"/>
    <property type="molecule type" value="Genomic_DNA"/>
</dbReference>
<organism evidence="2 6">
    <name type="scientific">Bifidobacterium breve</name>
    <dbReference type="NCBI Taxonomy" id="1685"/>
    <lineage>
        <taxon>Bacteria</taxon>
        <taxon>Bacillati</taxon>
        <taxon>Actinomycetota</taxon>
        <taxon>Actinomycetes</taxon>
        <taxon>Bifidobacteriales</taxon>
        <taxon>Bifidobacteriaceae</taxon>
        <taxon>Bifidobacterium</taxon>
    </lineage>
</organism>
<dbReference type="GeneID" id="29241938"/>
<evidence type="ECO:0000313" key="4">
    <source>
        <dbReference type="EMBL" id="VWQ25228.1"/>
    </source>
</evidence>
<dbReference type="PROSITE" id="PS51782">
    <property type="entry name" value="LYSM"/>
    <property type="match status" value="1"/>
</dbReference>
<evidence type="ECO:0000313" key="5">
    <source>
        <dbReference type="Proteomes" id="UP000232491"/>
    </source>
</evidence>
<dbReference type="InterPro" id="IPR036779">
    <property type="entry name" value="LysM_dom_sf"/>
</dbReference>
<evidence type="ECO:0000313" key="6">
    <source>
        <dbReference type="Proteomes" id="UP000232609"/>
    </source>
</evidence>
<proteinExistence type="predicted"/>
<accession>A0A0L0LSL2</accession>
<dbReference type="Pfam" id="PF01476">
    <property type="entry name" value="LysM"/>
    <property type="match status" value="1"/>
</dbReference>
<dbReference type="EMBL" id="CP021558">
    <property type="protein sequence ID" value="AUE03610.1"/>
    <property type="molecule type" value="Genomic_DNA"/>
</dbReference>
<dbReference type="SMART" id="SM00257">
    <property type="entry name" value="LysM"/>
    <property type="match status" value="1"/>
</dbReference>
<dbReference type="InterPro" id="IPR018392">
    <property type="entry name" value="LysM"/>
</dbReference>
<dbReference type="SUPFAM" id="SSF54106">
    <property type="entry name" value="LysM domain"/>
    <property type="match status" value="1"/>
</dbReference>
<gene>
    <name evidence="3" type="ORF">BB215W447A_1602</name>
    <name evidence="4" type="ORF">BIFLH24_01844</name>
    <name evidence="2" type="ORF">NRBB51_1348</name>
</gene>
<dbReference type="Proteomes" id="UP000232491">
    <property type="component" value="Chromosome"/>
</dbReference>
<evidence type="ECO:0000313" key="2">
    <source>
        <dbReference type="EMBL" id="AUD81437.1"/>
    </source>
</evidence>
<dbReference type="AlphaFoldDB" id="A0A0L0LSL2"/>
<evidence type="ECO:0000313" key="7">
    <source>
        <dbReference type="Proteomes" id="UP000494173"/>
    </source>
</evidence>
<reference evidence="4 7" key="2">
    <citation type="submission" date="2019-10" db="EMBL/GenBank/DDBJ databases">
        <authorList>
            <consortium name="Melissa Lawson"/>
            <person name="O'neill I."/>
        </authorList>
    </citation>
    <scope>NUCLEOTIDE SEQUENCE [LARGE SCALE GENOMIC DNA]</scope>
    <source>
        <strain evidence="4">LH_24</strain>
    </source>
</reference>
<evidence type="ECO:0000313" key="3">
    <source>
        <dbReference type="EMBL" id="AUE03610.1"/>
    </source>
</evidence>
<dbReference type="OrthoDB" id="5084290at2"/>
<dbReference type="Gene3D" id="3.10.350.10">
    <property type="entry name" value="LysM domain"/>
    <property type="match status" value="1"/>
</dbReference>
<dbReference type="Proteomes" id="UP000494173">
    <property type="component" value="Unassembled WGS sequence"/>
</dbReference>
<feature type="domain" description="LysM" evidence="1">
    <location>
        <begin position="74"/>
        <end position="124"/>
    </location>
</feature>
<dbReference type="RefSeq" id="WP_003830436.1">
    <property type="nucleotide sequence ID" value="NZ_BCXM01000027.1"/>
</dbReference>
<dbReference type="OMA" id="MVMAPAC"/>
<dbReference type="CDD" id="cd00118">
    <property type="entry name" value="LysM"/>
    <property type="match status" value="1"/>
</dbReference>
<sequence length="127" mass="13457">MTGSMVMAMGRMAGKRSNAYRAARRGAVRRTNAVRSDRRGKVMAVVLAAALAWGGFAMLTAEPARSDTGATQVISYIVRPGDTLWSYASSITPAGQDVSETVDELISLNNLESGALRAGQRLIVPAE</sequence>